<comment type="caution">
    <text evidence="3">The sequence shown here is derived from an EMBL/GenBank/DDBJ whole genome shotgun (WGS) entry which is preliminary data.</text>
</comment>
<evidence type="ECO:0000313" key="4">
    <source>
        <dbReference type="Proteomes" id="UP000539313"/>
    </source>
</evidence>
<dbReference type="Pfam" id="PF26312">
    <property type="entry name" value="DUF8083"/>
    <property type="match status" value="1"/>
</dbReference>
<sequence length="318" mass="34298">MPYAAYLRVYEPVIAFPEPLRSVWTAYAESGARPRRAEALAAEHEEAVRRLASAAPVVAPHTESRHAYVRRAGGMTFVCPWETRLRSWLAFAELDGGGMPAGLAGALVPAAEARRVAAEFERWKAGGRTLRPHIRSSTWHVPPAWFTLFDPGERCLLLGDGPAAPADPEDEPPGPRGPAGTWIAGAGAGHPEGGGSNGPTTAPPTRTLIYVTTMRDARGRLARARRVAAAGPEDGPTAGELADVDRWLAEFHPLALVELDYGGLVCLIDDDRLRADESVHETAVALAALERGEVELTVAMYQRLRARWRAVRALESAN</sequence>
<dbReference type="InterPro" id="IPR058396">
    <property type="entry name" value="DUF8083"/>
</dbReference>
<protein>
    <recommendedName>
        <fullName evidence="2">DUF8083 domain-containing protein</fullName>
    </recommendedName>
</protein>
<keyword evidence="4" id="KW-1185">Reference proteome</keyword>
<dbReference type="EMBL" id="JACJII010000001">
    <property type="protein sequence ID" value="MBA9002556.1"/>
    <property type="molecule type" value="Genomic_DNA"/>
</dbReference>
<feature type="compositionally biased region" description="Gly residues" evidence="1">
    <location>
        <begin position="186"/>
        <end position="197"/>
    </location>
</feature>
<evidence type="ECO:0000256" key="1">
    <source>
        <dbReference type="SAM" id="MobiDB-lite"/>
    </source>
</evidence>
<accession>A0A7W3MVC5</accession>
<name>A0A7W3MVC5_9ACTN</name>
<gene>
    <name evidence="3" type="ORF">HNR21_001438</name>
</gene>
<evidence type="ECO:0000313" key="3">
    <source>
        <dbReference type="EMBL" id="MBA9002556.1"/>
    </source>
</evidence>
<feature type="region of interest" description="Disordered" evidence="1">
    <location>
        <begin position="160"/>
        <end position="205"/>
    </location>
</feature>
<reference evidence="3 4" key="1">
    <citation type="submission" date="2020-08" db="EMBL/GenBank/DDBJ databases">
        <title>Sequencing the genomes of 1000 actinobacteria strains.</title>
        <authorList>
            <person name="Klenk H.-P."/>
        </authorList>
    </citation>
    <scope>NUCLEOTIDE SEQUENCE [LARGE SCALE GENOMIC DNA]</scope>
    <source>
        <strain evidence="3 4">DSM 45823</strain>
    </source>
</reference>
<dbReference type="AlphaFoldDB" id="A0A7W3MVC5"/>
<evidence type="ECO:0000259" key="2">
    <source>
        <dbReference type="Pfam" id="PF26312"/>
    </source>
</evidence>
<dbReference type="Proteomes" id="UP000539313">
    <property type="component" value="Unassembled WGS sequence"/>
</dbReference>
<organism evidence="3 4">
    <name type="scientific">Thermomonospora cellulosilytica</name>
    <dbReference type="NCBI Taxonomy" id="1411118"/>
    <lineage>
        <taxon>Bacteria</taxon>
        <taxon>Bacillati</taxon>
        <taxon>Actinomycetota</taxon>
        <taxon>Actinomycetes</taxon>
        <taxon>Streptosporangiales</taxon>
        <taxon>Thermomonosporaceae</taxon>
        <taxon>Thermomonospora</taxon>
    </lineage>
</organism>
<feature type="domain" description="DUF8083" evidence="2">
    <location>
        <begin position="3"/>
        <end position="315"/>
    </location>
</feature>
<proteinExistence type="predicted"/>